<evidence type="ECO:0000256" key="2">
    <source>
        <dbReference type="ARBA" id="ARBA00022737"/>
    </source>
</evidence>
<dbReference type="Pfam" id="PF00400">
    <property type="entry name" value="WD40"/>
    <property type="match status" value="3"/>
</dbReference>
<name>A0A7S1XPK7_9STRA</name>
<dbReference type="AlphaFoldDB" id="A0A7S1XPK7"/>
<protein>
    <recommendedName>
        <fullName evidence="6">Anaphase-promoting complex subunit 4 WD40 domain-containing protein</fullName>
    </recommendedName>
</protein>
<dbReference type="PROSITE" id="PS50294">
    <property type="entry name" value="WD_REPEATS_REGION"/>
    <property type="match status" value="2"/>
</dbReference>
<dbReference type="GO" id="GO:0006406">
    <property type="term" value="P:mRNA export from nucleus"/>
    <property type="evidence" value="ECO:0007669"/>
    <property type="project" value="InterPro"/>
</dbReference>
<gene>
    <name evidence="5" type="ORF">PPAR1163_LOCUS8549</name>
</gene>
<dbReference type="Gene3D" id="2.130.10.10">
    <property type="entry name" value="YVTN repeat-like/Quinoprotein amine dehydrogenase"/>
    <property type="match status" value="2"/>
</dbReference>
<feature type="repeat" description="WD" evidence="4">
    <location>
        <begin position="14"/>
        <end position="46"/>
    </location>
</feature>
<dbReference type="SMART" id="SM00320">
    <property type="entry name" value="WD40"/>
    <property type="match status" value="5"/>
</dbReference>
<evidence type="ECO:0000256" key="4">
    <source>
        <dbReference type="PROSITE-ProRule" id="PRU00221"/>
    </source>
</evidence>
<dbReference type="EMBL" id="HBGJ01013511">
    <property type="protein sequence ID" value="CAD9250188.1"/>
    <property type="molecule type" value="Transcribed_RNA"/>
</dbReference>
<feature type="repeat" description="WD" evidence="4">
    <location>
        <begin position="205"/>
        <end position="246"/>
    </location>
</feature>
<reference evidence="5" key="1">
    <citation type="submission" date="2021-01" db="EMBL/GenBank/DDBJ databases">
        <authorList>
            <person name="Corre E."/>
            <person name="Pelletier E."/>
            <person name="Niang G."/>
            <person name="Scheremetjew M."/>
            <person name="Finn R."/>
            <person name="Kale V."/>
            <person name="Holt S."/>
            <person name="Cochrane G."/>
            <person name="Meng A."/>
            <person name="Brown T."/>
            <person name="Cohen L."/>
        </authorList>
    </citation>
    <scope>NUCLEOTIDE SEQUENCE</scope>
    <source>
        <strain evidence="5">CCMP2877</strain>
    </source>
</reference>
<proteinExistence type="inferred from homology"/>
<dbReference type="GO" id="GO:0000445">
    <property type="term" value="C:THO complex part of transcription export complex"/>
    <property type="evidence" value="ECO:0007669"/>
    <property type="project" value="TreeGrafter"/>
</dbReference>
<accession>A0A7S1XPK7</accession>
<dbReference type="InterPro" id="IPR015943">
    <property type="entry name" value="WD40/YVTN_repeat-like_dom_sf"/>
</dbReference>
<dbReference type="InterPro" id="IPR040132">
    <property type="entry name" value="Tex1/THOC3"/>
</dbReference>
<dbReference type="PANTHER" id="PTHR22839">
    <property type="entry name" value="THO COMPLEX SUBUNIT 3 THO3"/>
    <property type="match status" value="1"/>
</dbReference>
<dbReference type="InterPro" id="IPR036322">
    <property type="entry name" value="WD40_repeat_dom_sf"/>
</dbReference>
<dbReference type="SUPFAM" id="SSF50978">
    <property type="entry name" value="WD40 repeat-like"/>
    <property type="match status" value="1"/>
</dbReference>
<keyword evidence="1 4" id="KW-0853">WD repeat</keyword>
<dbReference type="PANTHER" id="PTHR22839:SF0">
    <property type="entry name" value="THO COMPLEX SUBUNIT 3"/>
    <property type="match status" value="1"/>
</dbReference>
<keyword evidence="2" id="KW-0677">Repeat</keyword>
<dbReference type="InterPro" id="IPR001680">
    <property type="entry name" value="WD40_rpt"/>
</dbReference>
<evidence type="ECO:0008006" key="6">
    <source>
        <dbReference type="Google" id="ProtNLM"/>
    </source>
</evidence>
<dbReference type="PROSITE" id="PS50082">
    <property type="entry name" value="WD_REPEATS_2"/>
    <property type="match status" value="2"/>
</dbReference>
<evidence type="ECO:0000256" key="3">
    <source>
        <dbReference type="ARBA" id="ARBA00046343"/>
    </source>
</evidence>
<evidence type="ECO:0000313" key="5">
    <source>
        <dbReference type="EMBL" id="CAD9250188.1"/>
    </source>
</evidence>
<comment type="similarity">
    <text evidence="3">Belongs to the THOC3 family.</text>
</comment>
<sequence>MAELGTRSASLQRFGEHAGHIYAVAWNSTGSLVASGGADKQVKIYSFAEATSTPGGNTIPTHRLGQVGSIGAHKGTVECIAWDPSDPAKVCSVSTGLVHIADVTKLKKKTGSLSHKVTTGLYCCAYAPAGGGLAVSGRETQTDDSVMVFVVEPRRLTPVMKKPKRFPNRQINTIKWAPDGAHILVASTGVVDVLSAADLSVVHSFRAHGSNIYAIDFSPDGSALALGSADSLVSVWSADDLSCLGSLSSDPTTVRSVSWDAGGRYLAWACERNKVDIGEAGQQRGFFCVDTDATVNAVAWHPTQHILAAACDRAAQTHTLSFGGMNGAGNGGIASVHLFSFR</sequence>
<organism evidence="5">
    <name type="scientific">Phaeomonas parva</name>
    <dbReference type="NCBI Taxonomy" id="124430"/>
    <lineage>
        <taxon>Eukaryota</taxon>
        <taxon>Sar</taxon>
        <taxon>Stramenopiles</taxon>
        <taxon>Ochrophyta</taxon>
        <taxon>Pinguiophyceae</taxon>
        <taxon>Pinguiochrysidales</taxon>
        <taxon>Pinguiochrysidaceae</taxon>
        <taxon>Phaeomonas</taxon>
    </lineage>
</organism>
<evidence type="ECO:0000256" key="1">
    <source>
        <dbReference type="ARBA" id="ARBA00022574"/>
    </source>
</evidence>